<feature type="region of interest" description="Disordered" evidence="1">
    <location>
        <begin position="455"/>
        <end position="501"/>
    </location>
</feature>
<feature type="region of interest" description="Disordered" evidence="1">
    <location>
        <begin position="32"/>
        <end position="77"/>
    </location>
</feature>
<organism evidence="2 3">
    <name type="scientific">Favolaschia claudopus</name>
    <dbReference type="NCBI Taxonomy" id="2862362"/>
    <lineage>
        <taxon>Eukaryota</taxon>
        <taxon>Fungi</taxon>
        <taxon>Dikarya</taxon>
        <taxon>Basidiomycota</taxon>
        <taxon>Agaricomycotina</taxon>
        <taxon>Agaricomycetes</taxon>
        <taxon>Agaricomycetidae</taxon>
        <taxon>Agaricales</taxon>
        <taxon>Marasmiineae</taxon>
        <taxon>Mycenaceae</taxon>
        <taxon>Favolaschia</taxon>
    </lineage>
</organism>
<feature type="region of interest" description="Disordered" evidence="1">
    <location>
        <begin position="596"/>
        <end position="689"/>
    </location>
</feature>
<feature type="region of interest" description="Disordered" evidence="1">
    <location>
        <begin position="519"/>
        <end position="556"/>
    </location>
</feature>
<feature type="region of interest" description="Disordered" evidence="1">
    <location>
        <begin position="104"/>
        <end position="205"/>
    </location>
</feature>
<evidence type="ECO:0000313" key="2">
    <source>
        <dbReference type="EMBL" id="KAK7021703.1"/>
    </source>
</evidence>
<feature type="compositionally biased region" description="Basic residues" evidence="1">
    <location>
        <begin position="118"/>
        <end position="132"/>
    </location>
</feature>
<dbReference type="EMBL" id="JAWWNJ010000038">
    <property type="protein sequence ID" value="KAK7021703.1"/>
    <property type="molecule type" value="Genomic_DNA"/>
</dbReference>
<sequence>MKSRVAAVVNKDLPKSSRSAFVCNRLRRGAAAAAKSARDEATTKEETTIPEAKTCGRSERRADTRSTSPQRTDVDAVEEGAFEFDGLIDANDWRQSPKQLVVLRRRPLGKSSNEAKISRRSRRSLTGSRKRAQERGPPCNLQTRCQGRGSEKARAQGRNLVVGNTGNVDDVERGDRNEERDEIREVDSDEGRDGEAAKGEEENRHSYVPINLRPLSPPCRARVIQGLEGAGARWRWRERKVTVTNVTATSRRYWRRWREKDDRPTFHARIVSSSIPKKGRKVDTFEVAHNNDSLNSDAAPCRFHTETAEEKTSLTDESVLRLPISTRELSKGVLTRAFSAARQVALKNSSLRPDSLALIVDADVTPEQRIGSRSRRLRGWRMVFDPGRERGKEMKEEIFMSIVPSVELDTVEALERVHACTSAERGETLKHPVFKLVGLVESSFIESCQARVAGTFSSHRSDPSSRKSNETGSELQRPLKALRAGQAKESGMESRGCETLSNSTPFPVYHLAIGNDETEKQTTGVDGTSRVQEGAKERMRPTKAEGVVGETESVDESSSFCADLEVECRVSPPREEWGEIPTSRRRRWRHVTSLYGRRLPPTPRPSSEKGGGELDFMPMTKGRLLAEERGKDWSSSRKRSESLDEDKTSAEHSPPLSPYGEGQCDPPQGSCNLGGTGSLYTHAQASRGT</sequence>
<feature type="compositionally biased region" description="Polar residues" evidence="1">
    <location>
        <begin position="678"/>
        <end position="689"/>
    </location>
</feature>
<evidence type="ECO:0000313" key="3">
    <source>
        <dbReference type="Proteomes" id="UP001362999"/>
    </source>
</evidence>
<feature type="compositionally biased region" description="Basic and acidic residues" evidence="1">
    <location>
        <begin position="170"/>
        <end position="205"/>
    </location>
</feature>
<feature type="compositionally biased region" description="Polar residues" evidence="1">
    <location>
        <begin position="521"/>
        <end position="531"/>
    </location>
</feature>
<dbReference type="AlphaFoldDB" id="A0AAW0B8B5"/>
<comment type="caution">
    <text evidence="2">The sequence shown here is derived from an EMBL/GenBank/DDBJ whole genome shotgun (WGS) entry which is preliminary data.</text>
</comment>
<name>A0AAW0B8B5_9AGAR</name>
<keyword evidence="3" id="KW-1185">Reference proteome</keyword>
<proteinExistence type="predicted"/>
<gene>
    <name evidence="2" type="ORF">R3P38DRAFT_2780894</name>
</gene>
<accession>A0AAW0B8B5</accession>
<dbReference type="Proteomes" id="UP001362999">
    <property type="component" value="Unassembled WGS sequence"/>
</dbReference>
<feature type="compositionally biased region" description="Basic and acidic residues" evidence="1">
    <location>
        <begin position="459"/>
        <end position="469"/>
    </location>
</feature>
<feature type="compositionally biased region" description="Basic and acidic residues" evidence="1">
    <location>
        <begin position="54"/>
        <end position="64"/>
    </location>
</feature>
<protein>
    <submittedName>
        <fullName evidence="2">Uncharacterized protein</fullName>
    </submittedName>
</protein>
<feature type="compositionally biased region" description="Basic and acidic residues" evidence="1">
    <location>
        <begin position="624"/>
        <end position="650"/>
    </location>
</feature>
<reference evidence="2 3" key="1">
    <citation type="journal article" date="2024" name="J Genomics">
        <title>Draft genome sequencing and assembly of Favolaschia claudopus CIRM-BRFM 2984 isolated from oak limbs.</title>
        <authorList>
            <person name="Navarro D."/>
            <person name="Drula E."/>
            <person name="Chaduli D."/>
            <person name="Cazenave R."/>
            <person name="Ahrendt S."/>
            <person name="Wang J."/>
            <person name="Lipzen A."/>
            <person name="Daum C."/>
            <person name="Barry K."/>
            <person name="Grigoriev I.V."/>
            <person name="Favel A."/>
            <person name="Rosso M.N."/>
            <person name="Martin F."/>
        </authorList>
    </citation>
    <scope>NUCLEOTIDE SEQUENCE [LARGE SCALE GENOMIC DNA]</scope>
    <source>
        <strain evidence="2 3">CIRM-BRFM 2984</strain>
    </source>
</reference>
<evidence type="ECO:0000256" key="1">
    <source>
        <dbReference type="SAM" id="MobiDB-lite"/>
    </source>
</evidence>
<feature type="compositionally biased region" description="Basic and acidic residues" evidence="1">
    <location>
        <begin position="533"/>
        <end position="543"/>
    </location>
</feature>
<feature type="compositionally biased region" description="Basic and acidic residues" evidence="1">
    <location>
        <begin position="36"/>
        <end position="47"/>
    </location>
</feature>